<proteinExistence type="inferred from homology"/>
<evidence type="ECO:0000256" key="1">
    <source>
        <dbReference type="ARBA" id="ARBA00004141"/>
    </source>
</evidence>
<dbReference type="Proteomes" id="UP000223982">
    <property type="component" value="Unassembled WGS sequence"/>
</dbReference>
<dbReference type="SUPFAM" id="SSF50494">
    <property type="entry name" value="Trypsin-like serine proteases"/>
    <property type="match status" value="1"/>
</dbReference>
<dbReference type="Pfam" id="PF13365">
    <property type="entry name" value="Trypsin_2"/>
    <property type="match status" value="1"/>
</dbReference>
<dbReference type="RefSeq" id="WP_002516302.1">
    <property type="nucleotide sequence ID" value="NZ_AP019664.1"/>
</dbReference>
<keyword evidence="3 8" id="KW-0645">Protease</keyword>
<evidence type="ECO:0000256" key="7">
    <source>
        <dbReference type="ARBA" id="ARBA00023136"/>
    </source>
</evidence>
<comment type="subcellular location">
    <subcellularLocation>
        <location evidence="1">Membrane</location>
        <topology evidence="1">Multi-pass membrane protein</topology>
    </subcellularLocation>
</comment>
<keyword evidence="6" id="KW-1133">Transmembrane helix</keyword>
<dbReference type="InterPro" id="IPR047680">
    <property type="entry name" value="MarP-like"/>
</dbReference>
<dbReference type="GO" id="GO:0016020">
    <property type="term" value="C:membrane"/>
    <property type="evidence" value="ECO:0007669"/>
    <property type="project" value="UniProtKB-SubCell"/>
</dbReference>
<dbReference type="InterPro" id="IPR043504">
    <property type="entry name" value="Peptidase_S1_PA_chymotrypsin"/>
</dbReference>
<keyword evidence="7" id="KW-0472">Membrane</keyword>
<dbReference type="NCBIfam" id="NF033740">
    <property type="entry name" value="MarP_fam_protase"/>
    <property type="match status" value="1"/>
</dbReference>
<comment type="caution">
    <text evidence="8">The sequence shown here is derived from an EMBL/GenBank/DDBJ whole genome shotgun (WGS) entry which is preliminary data.</text>
</comment>
<dbReference type="GO" id="GO:0009403">
    <property type="term" value="P:toxin biosynthetic process"/>
    <property type="evidence" value="ECO:0007669"/>
    <property type="project" value="InterPro"/>
</dbReference>
<evidence type="ECO:0000256" key="2">
    <source>
        <dbReference type="ARBA" id="ARBA00010541"/>
    </source>
</evidence>
<sequence>MAHILDITLAVILILRALRGWTRGAISGIASLIGLIGGVWVGLWASGDIVSRITNNSSSWLATGPLRFGVVLVIVEVIHGLCNGLARRICHASETAGLGALDRIGGALLSATATALVVAVGATALAPLLPPQWTQAIDESAVINTTNRAIPPQINHEAARLIGQMADTFPKVFTGQDPRLPGDAPDDSAANSPGVRQAARSIVKVRSLSHQCDRASEGTGWVSSPHRVVTNAHVVAGSDTVTVQVGGQGARLRARVVAYDPDLDLAVLAVPKLKAPALTMTSSVDAGDSTVIAGFPLDGPYTVNAARVRGAITARGENIYGDDDVVREILSLRGTVQPGNSGGPLLTTDGKVAGTIFARSTSQPQAGYALTNRETRQLIRSGTYGSTPASTGRCSVA</sequence>
<dbReference type="EMBL" id="LKVB01000010">
    <property type="protein sequence ID" value="PHJ26416.1"/>
    <property type="molecule type" value="Genomic_DNA"/>
</dbReference>
<dbReference type="AlphaFoldDB" id="A0A3D8Z3J9"/>
<dbReference type="InterPro" id="IPR001940">
    <property type="entry name" value="Peptidase_S1C"/>
</dbReference>
<keyword evidence="5" id="KW-0378">Hydrolase</keyword>
<evidence type="ECO:0000256" key="5">
    <source>
        <dbReference type="ARBA" id="ARBA00022801"/>
    </source>
</evidence>
<dbReference type="PRINTS" id="PR00834">
    <property type="entry name" value="PROTEASES2C"/>
</dbReference>
<name>A0A3D8Z3J9_CUTAC</name>
<dbReference type="GO" id="GO:0004252">
    <property type="term" value="F:serine-type endopeptidase activity"/>
    <property type="evidence" value="ECO:0007669"/>
    <property type="project" value="InterPro"/>
</dbReference>
<dbReference type="Pfam" id="PF02674">
    <property type="entry name" value="Colicin_V"/>
    <property type="match status" value="1"/>
</dbReference>
<dbReference type="InterPro" id="IPR009003">
    <property type="entry name" value="Peptidase_S1_PA"/>
</dbReference>
<evidence type="ECO:0000256" key="6">
    <source>
        <dbReference type="ARBA" id="ARBA00022989"/>
    </source>
</evidence>
<accession>A0A3D8Z3J9</accession>
<evidence type="ECO:0000256" key="3">
    <source>
        <dbReference type="ARBA" id="ARBA00022670"/>
    </source>
</evidence>
<dbReference type="InterPro" id="IPR003825">
    <property type="entry name" value="Colicin-V_CvpA"/>
</dbReference>
<evidence type="ECO:0000313" key="8">
    <source>
        <dbReference type="EMBL" id="PHJ26416.1"/>
    </source>
</evidence>
<organism evidence="8 9">
    <name type="scientific">Cutibacterium acnes</name>
    <name type="common">Propionibacterium acnes</name>
    <dbReference type="NCBI Taxonomy" id="1747"/>
    <lineage>
        <taxon>Bacteria</taxon>
        <taxon>Bacillati</taxon>
        <taxon>Actinomycetota</taxon>
        <taxon>Actinomycetes</taxon>
        <taxon>Propionibacteriales</taxon>
        <taxon>Propionibacteriaceae</taxon>
        <taxon>Cutibacterium</taxon>
    </lineage>
</organism>
<dbReference type="InterPro" id="IPR051201">
    <property type="entry name" value="Chloro_Bact_Ser_Proteases"/>
</dbReference>
<evidence type="ECO:0000256" key="4">
    <source>
        <dbReference type="ARBA" id="ARBA00022692"/>
    </source>
</evidence>
<protein>
    <submittedName>
        <fullName evidence="8">Serine protease</fullName>
    </submittedName>
</protein>
<reference evidence="8 9" key="1">
    <citation type="submission" date="2017-02" db="EMBL/GenBank/DDBJ databases">
        <title>Prevalence of linear plasmids in Propionibacterium acnes isolates obtained from cancerous prostatic tissue.</title>
        <authorList>
            <person name="Davidsson S."/>
            <person name="Bruggemann H."/>
        </authorList>
    </citation>
    <scope>NUCLEOTIDE SEQUENCE [LARGE SCALE GENOMIC DNA]</scope>
    <source>
        <strain evidence="8 9">09-9</strain>
    </source>
</reference>
<gene>
    <name evidence="8" type="ORF">APS60_10825</name>
</gene>
<dbReference type="Gene3D" id="2.40.10.10">
    <property type="entry name" value="Trypsin-like serine proteases"/>
    <property type="match status" value="2"/>
</dbReference>
<dbReference type="GO" id="GO:0006508">
    <property type="term" value="P:proteolysis"/>
    <property type="evidence" value="ECO:0007669"/>
    <property type="project" value="UniProtKB-KW"/>
</dbReference>
<dbReference type="PANTHER" id="PTHR43343:SF3">
    <property type="entry name" value="PROTEASE DO-LIKE 8, CHLOROPLASTIC"/>
    <property type="match status" value="1"/>
</dbReference>
<comment type="similarity">
    <text evidence="2">Belongs to the peptidase S1C family.</text>
</comment>
<evidence type="ECO:0000313" key="9">
    <source>
        <dbReference type="Proteomes" id="UP000223982"/>
    </source>
</evidence>
<dbReference type="PANTHER" id="PTHR43343">
    <property type="entry name" value="PEPTIDASE S12"/>
    <property type="match status" value="1"/>
</dbReference>
<dbReference type="OrthoDB" id="9766361at2"/>
<keyword evidence="4" id="KW-0812">Transmembrane</keyword>